<evidence type="ECO:0000313" key="2">
    <source>
        <dbReference type="EMBL" id="OQD78229.1"/>
    </source>
</evidence>
<accession>A0A1V6PMI7</accession>
<dbReference type="OrthoDB" id="76567at2759"/>
<feature type="region of interest" description="Disordered" evidence="1">
    <location>
        <begin position="1"/>
        <end position="33"/>
    </location>
</feature>
<dbReference type="AlphaFoldDB" id="A0A1V6PMI7"/>
<comment type="caution">
    <text evidence="2">The sequence shown here is derived from an EMBL/GenBank/DDBJ whole genome shotgun (WGS) entry which is preliminary data.</text>
</comment>
<evidence type="ECO:0000313" key="3">
    <source>
        <dbReference type="Proteomes" id="UP000191522"/>
    </source>
</evidence>
<sequence length="323" mass="35744">MSSVSCDYPDPEYTPLPRTMSRSEPTPSLTSALPPDHIVRTFSRLKNLQVEAKKILDSLNENGDGNQWIVVLNLSPGTIQKLDEEHDTSLGGISYRFQWEGTTGLIKVVPGEAHDAITDNFTRIITANLLAMGQSIWDPQWVGTTTYKPSTGAGKQGDQAFKPPTRCSPGLPGIGWPTLVVETGVSESLPRLREDAKKWFRDSRGDVRIVILISIKRTMVTFEKWQLAPPNAPRPLTRAYIDSLCAQSPNIPPLTTQPSVIQQAYSSQEIYVEFSRVAGAPSTVIGAPLDIPFVALWDRPPRQGESDIILRVQDFQGMTHRLV</sequence>
<keyword evidence="3" id="KW-1185">Reference proteome</keyword>
<proteinExistence type="predicted"/>
<dbReference type="OMA" id="TFEKWQL"/>
<dbReference type="EMBL" id="MDYL01000001">
    <property type="protein sequence ID" value="OQD78229.1"/>
    <property type="molecule type" value="Genomic_DNA"/>
</dbReference>
<reference evidence="3" key="1">
    <citation type="journal article" date="2017" name="Nat. Microbiol.">
        <title>Global analysis of biosynthetic gene clusters reveals vast potential of secondary metabolite production in Penicillium species.</title>
        <authorList>
            <person name="Nielsen J.C."/>
            <person name="Grijseels S."/>
            <person name="Prigent S."/>
            <person name="Ji B."/>
            <person name="Dainat J."/>
            <person name="Nielsen K.F."/>
            <person name="Frisvad J.C."/>
            <person name="Workman M."/>
            <person name="Nielsen J."/>
        </authorList>
    </citation>
    <scope>NUCLEOTIDE SEQUENCE [LARGE SCALE GENOMIC DNA]</scope>
    <source>
        <strain evidence="3">IBT 11843</strain>
    </source>
</reference>
<evidence type="ECO:0008006" key="4">
    <source>
        <dbReference type="Google" id="ProtNLM"/>
    </source>
</evidence>
<feature type="compositionally biased region" description="Polar residues" evidence="1">
    <location>
        <begin position="20"/>
        <end position="31"/>
    </location>
</feature>
<dbReference type="Proteomes" id="UP000191522">
    <property type="component" value="Unassembled WGS sequence"/>
</dbReference>
<name>A0A1V6PMI7_PENDC</name>
<protein>
    <recommendedName>
        <fullName evidence="4">Restriction endonuclease domain-containing protein</fullName>
    </recommendedName>
</protein>
<organism evidence="2 3">
    <name type="scientific">Penicillium decumbens</name>
    <dbReference type="NCBI Taxonomy" id="69771"/>
    <lineage>
        <taxon>Eukaryota</taxon>
        <taxon>Fungi</taxon>
        <taxon>Dikarya</taxon>
        <taxon>Ascomycota</taxon>
        <taxon>Pezizomycotina</taxon>
        <taxon>Eurotiomycetes</taxon>
        <taxon>Eurotiomycetidae</taxon>
        <taxon>Eurotiales</taxon>
        <taxon>Aspergillaceae</taxon>
        <taxon>Penicillium</taxon>
    </lineage>
</organism>
<evidence type="ECO:0000256" key="1">
    <source>
        <dbReference type="SAM" id="MobiDB-lite"/>
    </source>
</evidence>
<gene>
    <name evidence="2" type="ORF">PENDEC_c001G03381</name>
</gene>